<dbReference type="Proteomes" id="UP000078240">
    <property type="component" value="Unassembled WGS sequence"/>
</dbReference>
<protein>
    <submittedName>
        <fullName evidence="2">Uncharacterized protein</fullName>
    </submittedName>
</protein>
<sequence length="90" mass="9685">MGERLPCRRCQVWESDPGVAHFPAHRPGSVPLHETVVSSSLGALWHPSLASAGSTRCKSLSHRGRPESGAQMTSRPSDRAVMVVAAAKWL</sequence>
<evidence type="ECO:0000256" key="1">
    <source>
        <dbReference type="SAM" id="MobiDB-lite"/>
    </source>
</evidence>
<evidence type="ECO:0000313" key="3">
    <source>
        <dbReference type="Proteomes" id="UP000078240"/>
    </source>
</evidence>
<proteinExistence type="predicted"/>
<organism evidence="2 3">
    <name type="scientific">Purpureocillium lilacinum</name>
    <name type="common">Paecilomyces lilacinus</name>
    <dbReference type="NCBI Taxonomy" id="33203"/>
    <lineage>
        <taxon>Eukaryota</taxon>
        <taxon>Fungi</taxon>
        <taxon>Dikarya</taxon>
        <taxon>Ascomycota</taxon>
        <taxon>Pezizomycotina</taxon>
        <taxon>Sordariomycetes</taxon>
        <taxon>Hypocreomycetidae</taxon>
        <taxon>Hypocreales</taxon>
        <taxon>Ophiocordycipitaceae</taxon>
        <taxon>Purpureocillium</taxon>
    </lineage>
</organism>
<accession>A0A179HDT4</accession>
<reference evidence="2 3" key="1">
    <citation type="submission" date="2016-01" db="EMBL/GenBank/DDBJ databases">
        <title>Biosynthesis of antibiotic leucinostatins and their inhibition on Phytophthora in bio-control Purpureocillium lilacinum.</title>
        <authorList>
            <person name="Wang G."/>
            <person name="Liu Z."/>
            <person name="Lin R."/>
            <person name="Li E."/>
            <person name="Mao Z."/>
            <person name="Ling J."/>
            <person name="Yin W."/>
            <person name="Xie B."/>
        </authorList>
    </citation>
    <scope>NUCLEOTIDE SEQUENCE [LARGE SCALE GENOMIC DNA]</scope>
    <source>
        <strain evidence="2">PLBJ-1</strain>
    </source>
</reference>
<evidence type="ECO:0000313" key="2">
    <source>
        <dbReference type="EMBL" id="OAQ87778.1"/>
    </source>
</evidence>
<gene>
    <name evidence="2" type="ORF">VFPBJ_01819</name>
</gene>
<feature type="region of interest" description="Disordered" evidence="1">
    <location>
        <begin position="55"/>
        <end position="77"/>
    </location>
</feature>
<comment type="caution">
    <text evidence="2">The sequence shown here is derived from an EMBL/GenBank/DDBJ whole genome shotgun (WGS) entry which is preliminary data.</text>
</comment>
<dbReference type="EMBL" id="LSBH01000001">
    <property type="protein sequence ID" value="OAQ87778.1"/>
    <property type="molecule type" value="Genomic_DNA"/>
</dbReference>
<dbReference type="AlphaFoldDB" id="A0A179HDT4"/>
<name>A0A179HDT4_PURLI</name>